<proteinExistence type="predicted"/>
<sequence length="239" mass="27306">SPAADPSFVGLSSNHLEDPQKFGKTWFHQKSKQEVIDKDLLTDYVEQLLEQQIRNVKIVAYLRDGVSEGQYSSVIDNETESIKEAGKRLNIEIKIVAFIVTKNTNTRHFVNRRITDSVPAGSLINFGVRHGYCQWFMVPHQSYVGTKKSIMITKLYDEINMGLTEAQKFIYDLCFMNQITNHSTSLPAPLIQADKIAHRAQSIYNFLKRNTRNEIPASSNELDDKILKEMLELINGDKL</sequence>
<dbReference type="WBParaSite" id="ES5_v2.g25274.t1">
    <property type="protein sequence ID" value="ES5_v2.g25274.t1"/>
    <property type="gene ID" value="ES5_v2.g25274"/>
</dbReference>
<protein>
    <submittedName>
        <fullName evidence="2">Piwi domain-containing protein</fullName>
    </submittedName>
</protein>
<accession>A0AC34G677</accession>
<evidence type="ECO:0000313" key="2">
    <source>
        <dbReference type="WBParaSite" id="ES5_v2.g25274.t1"/>
    </source>
</evidence>
<evidence type="ECO:0000313" key="1">
    <source>
        <dbReference type="Proteomes" id="UP000887579"/>
    </source>
</evidence>
<dbReference type="Proteomes" id="UP000887579">
    <property type="component" value="Unplaced"/>
</dbReference>
<name>A0AC34G677_9BILA</name>
<reference evidence="2" key="1">
    <citation type="submission" date="2022-11" db="UniProtKB">
        <authorList>
            <consortium name="WormBaseParasite"/>
        </authorList>
    </citation>
    <scope>IDENTIFICATION</scope>
</reference>
<organism evidence="1 2">
    <name type="scientific">Panagrolaimus sp. ES5</name>
    <dbReference type="NCBI Taxonomy" id="591445"/>
    <lineage>
        <taxon>Eukaryota</taxon>
        <taxon>Metazoa</taxon>
        <taxon>Ecdysozoa</taxon>
        <taxon>Nematoda</taxon>
        <taxon>Chromadorea</taxon>
        <taxon>Rhabditida</taxon>
        <taxon>Tylenchina</taxon>
        <taxon>Panagrolaimomorpha</taxon>
        <taxon>Panagrolaimoidea</taxon>
        <taxon>Panagrolaimidae</taxon>
        <taxon>Panagrolaimus</taxon>
    </lineage>
</organism>